<dbReference type="SUPFAM" id="SSF48613">
    <property type="entry name" value="Heme oxygenase-like"/>
    <property type="match status" value="1"/>
</dbReference>
<dbReference type="GO" id="GO:0009228">
    <property type="term" value="P:thiamine biosynthetic process"/>
    <property type="evidence" value="ECO:0007669"/>
    <property type="project" value="InterPro"/>
</dbReference>
<dbReference type="Proteomes" id="UP000008312">
    <property type="component" value="Unassembled WGS sequence"/>
</dbReference>
<dbReference type="NCBIfam" id="TIGR00097">
    <property type="entry name" value="HMP-P_kinase"/>
    <property type="match status" value="1"/>
</dbReference>
<dbReference type="PANTHER" id="PTHR20858:SF17">
    <property type="entry name" value="HYDROXYMETHYLPYRIMIDINE_PHOSPHOMETHYLPYRIMIDINE KINASE THI20-RELATED"/>
    <property type="match status" value="1"/>
</dbReference>
<evidence type="ECO:0000313" key="7">
    <source>
        <dbReference type="EMBL" id="CBK24330.2"/>
    </source>
</evidence>
<dbReference type="GO" id="GO:0008972">
    <property type="term" value="F:phosphomethylpyrimidine kinase activity"/>
    <property type="evidence" value="ECO:0007669"/>
    <property type="project" value="InterPro"/>
</dbReference>
<dbReference type="OrthoDB" id="10028886at2759"/>
<evidence type="ECO:0000256" key="1">
    <source>
        <dbReference type="ARBA" id="ARBA00022679"/>
    </source>
</evidence>
<evidence type="ECO:0000259" key="6">
    <source>
        <dbReference type="Pfam" id="PF08543"/>
    </source>
</evidence>
<evidence type="ECO:0000259" key="5">
    <source>
        <dbReference type="Pfam" id="PF03070"/>
    </source>
</evidence>
<dbReference type="AlphaFoldDB" id="D8M8E1"/>
<dbReference type="GeneID" id="24921126"/>
<keyword evidence="1" id="KW-0808">Transferase</keyword>
<evidence type="ECO:0000256" key="3">
    <source>
        <dbReference type="ARBA" id="ARBA00022777"/>
    </source>
</evidence>
<dbReference type="Gene3D" id="3.40.1190.20">
    <property type="match status" value="1"/>
</dbReference>
<organism evidence="7">
    <name type="scientific">Blastocystis hominis</name>
    <dbReference type="NCBI Taxonomy" id="12968"/>
    <lineage>
        <taxon>Eukaryota</taxon>
        <taxon>Sar</taxon>
        <taxon>Stramenopiles</taxon>
        <taxon>Bigyra</taxon>
        <taxon>Opalozoa</taxon>
        <taxon>Opalinata</taxon>
        <taxon>Blastocystidae</taxon>
        <taxon>Blastocystis</taxon>
    </lineage>
</organism>
<dbReference type="InterPro" id="IPR013749">
    <property type="entry name" value="PM/HMP-P_kinase-1"/>
</dbReference>
<feature type="domain" description="Thiaminase-2/PQQC" evidence="5">
    <location>
        <begin position="22"/>
        <end position="207"/>
    </location>
</feature>
<dbReference type="GO" id="GO:0005829">
    <property type="term" value="C:cytosol"/>
    <property type="evidence" value="ECO:0007669"/>
    <property type="project" value="TreeGrafter"/>
</dbReference>
<evidence type="ECO:0000313" key="8">
    <source>
        <dbReference type="Proteomes" id="UP000008312"/>
    </source>
</evidence>
<dbReference type="InterPro" id="IPR029056">
    <property type="entry name" value="Ribokinase-like"/>
</dbReference>
<sequence length="655" mass="72942">MKFSQQLGNDYYVDALASLYNPFVSGLANGNLPKKAFVEYIQQDSFYLDVYEKAYRKAAEVCHSLGLEEYEKTFIGLISGIVGEKTKHQERAEARGEKIEQPEILRATKGYTDLLTKAYTEGSLSDIIAAILPCSKLYQFIGQEIKRSIPDHNHEYSEWINVYSDPSVQASTKILEDMLDAVLTEDKKESARFYYSEAMRLEFEFFNQQSHVYALPTTKIFKVASGCVCHSDVEVECSHVSDGKVDREGLAAFVQNLPKREMQECKCMEEWNSKVKEMSVEYGKTVVDLKDFSESDEPSLGYGSFDSLPQLLKTTLPVLVAPSASEITAVEKFGLKVRRLLTAMAYELCDLPKDTVFFVDHIFEVGMALMGSAFYPRQHFDTIPTTLIIAGSDSGGGAGMQADMKACAALGSYTVTVFTALTAQNTRGAQHIYFCPLDWIGEQIDSVMQDFRMDCVKTGMLGTKEAVHLVAEKLKQYNVKTLVVDPCMVCRSGNRIMLDDAIPVVRQELIPLALIITPNFYEAEVLLERSIPHTVEGIKEAARELRKLGCPNVYVKGGRMEGTDEACDVLCYGENGDCELFMVPYINSRNTHGTGCTLASSIAAELSHGKPLLEAVRAAKKYVNEAVVASRFLHVGKGKQGPLNHLYRTFPCVQH</sequence>
<gene>
    <name evidence="7" type="ORF">GSBLH_T00004081001</name>
</gene>
<keyword evidence="2" id="KW-0547">Nucleotide-binding</keyword>
<proteinExistence type="predicted"/>
<dbReference type="Pfam" id="PF03070">
    <property type="entry name" value="TENA_THI-4"/>
    <property type="match status" value="1"/>
</dbReference>
<dbReference type="SUPFAM" id="SSF53613">
    <property type="entry name" value="Ribokinase-like"/>
    <property type="match status" value="1"/>
</dbReference>
<name>D8M8E1_BLAHO</name>
<dbReference type="CDD" id="cd19368">
    <property type="entry name" value="TenA_C_AtTH2-like"/>
    <property type="match status" value="1"/>
</dbReference>
<evidence type="ECO:0008006" key="9">
    <source>
        <dbReference type="Google" id="ProtNLM"/>
    </source>
</evidence>
<keyword evidence="8" id="KW-1185">Reference proteome</keyword>
<dbReference type="Gene3D" id="1.20.910.10">
    <property type="entry name" value="Heme oxygenase-like"/>
    <property type="match status" value="1"/>
</dbReference>
<dbReference type="InParanoid" id="D8M8E1"/>
<keyword evidence="4" id="KW-0067">ATP-binding</keyword>
<reference evidence="7" key="1">
    <citation type="submission" date="2010-02" db="EMBL/GenBank/DDBJ databases">
        <title>Sequencing and annotation of the Blastocystis hominis genome.</title>
        <authorList>
            <person name="Wincker P."/>
        </authorList>
    </citation>
    <scope>NUCLEOTIDE SEQUENCE</scope>
    <source>
        <strain evidence="7">Singapore isolate B</strain>
    </source>
</reference>
<dbReference type="InterPro" id="IPR004399">
    <property type="entry name" value="HMP/HMP-P_kinase_dom"/>
</dbReference>
<dbReference type="PANTHER" id="PTHR20858">
    <property type="entry name" value="PHOSPHOMETHYLPYRIMIDINE KINASE"/>
    <property type="match status" value="1"/>
</dbReference>
<keyword evidence="3" id="KW-0418">Kinase</keyword>
<evidence type="ECO:0000256" key="2">
    <source>
        <dbReference type="ARBA" id="ARBA00022741"/>
    </source>
</evidence>
<dbReference type="InterPro" id="IPR016084">
    <property type="entry name" value="Haem_Oase-like_multi-hlx"/>
</dbReference>
<dbReference type="OMA" id="WIETYAT"/>
<dbReference type="InterPro" id="IPR004305">
    <property type="entry name" value="Thiaminase-2/PQQC"/>
</dbReference>
<dbReference type="RefSeq" id="XP_012898378.1">
    <property type="nucleotide sequence ID" value="XM_013042924.1"/>
</dbReference>
<dbReference type="FunFam" id="3.40.1190.20:FF:000003">
    <property type="entry name" value="Phosphomethylpyrimidine kinase ThiD"/>
    <property type="match status" value="1"/>
</dbReference>
<dbReference type="GO" id="GO:0008902">
    <property type="term" value="F:hydroxymethylpyrimidine kinase activity"/>
    <property type="evidence" value="ECO:0007669"/>
    <property type="project" value="TreeGrafter"/>
</dbReference>
<dbReference type="GO" id="GO:0005524">
    <property type="term" value="F:ATP binding"/>
    <property type="evidence" value="ECO:0007669"/>
    <property type="project" value="UniProtKB-KW"/>
</dbReference>
<dbReference type="Pfam" id="PF08543">
    <property type="entry name" value="Phos_pyr_kin"/>
    <property type="match status" value="1"/>
</dbReference>
<protein>
    <recommendedName>
        <fullName evidence="9">Pyridoxamine kinase/Phosphomethylpyrimidine kinase domain-containing protein</fullName>
    </recommendedName>
</protein>
<feature type="domain" description="Pyridoxamine kinase/Phosphomethylpyrimidine kinase" evidence="6">
    <location>
        <begin position="393"/>
        <end position="641"/>
    </location>
</feature>
<dbReference type="CDD" id="cd01169">
    <property type="entry name" value="HMPP_kinase"/>
    <property type="match status" value="1"/>
</dbReference>
<dbReference type="EMBL" id="FN668683">
    <property type="protein sequence ID" value="CBK24330.2"/>
    <property type="molecule type" value="Genomic_DNA"/>
</dbReference>
<accession>D8M8E1</accession>
<evidence type="ECO:0000256" key="4">
    <source>
        <dbReference type="ARBA" id="ARBA00022840"/>
    </source>
</evidence>